<dbReference type="AlphaFoldDB" id="M0MQU6"/>
<dbReference type="STRING" id="1227454.C446_00325"/>
<proteinExistence type="predicted"/>
<sequence length="447" mass="49949">MIGRSLLAQAAFRVARPEALEKSQRVRELSTLSRSELEEFQRQRLATLLEHAAETVPYYAEVLREAGVVEGRDIHLDRFSELPLLTKAVLREQGDRLESSDPGDGVYTNTSGGTTGEPVEFLQDSTYLAWAKGNQHLYHRFAGRELGEPWVKLWGDASDISGEDESLKDQLTDRVLNRHVLNSYRMGESDMREHVAAINDIQPADIEAYAESIHELSKFVLEEDLEVHSPNGILSTAGTLTEPMRDVIEDAFETTVLDKYGSREVGTVACECPEQEGLHVFSHTHYVEIVDDEGQPVAPGEEGKLAITPLTNYTMPLIRYEIGDMAVTAASDCSCELPFPVIESVTGRVTDHFVTTDGELVYPGYLRKLLYHEPWVEKYQIQQTAANRVVYRIVVSGSEPPQETTDTIVAKTRSLLGDDTIVDFEYVDQIGASMSGKFRYTLSDVVE</sequence>
<organism evidence="2 3">
    <name type="scientific">Halobiforma nitratireducens JCM 10879</name>
    <dbReference type="NCBI Taxonomy" id="1227454"/>
    <lineage>
        <taxon>Archaea</taxon>
        <taxon>Methanobacteriati</taxon>
        <taxon>Methanobacteriota</taxon>
        <taxon>Stenosarchaea group</taxon>
        <taxon>Halobacteria</taxon>
        <taxon>Halobacteriales</taxon>
        <taxon>Natrialbaceae</taxon>
        <taxon>Halobiforma</taxon>
    </lineage>
</organism>
<dbReference type="Gene3D" id="3.40.50.12780">
    <property type="entry name" value="N-terminal domain of ligase-like"/>
    <property type="match status" value="1"/>
</dbReference>
<dbReference type="InterPro" id="IPR042099">
    <property type="entry name" value="ANL_N_sf"/>
</dbReference>
<dbReference type="Proteomes" id="UP000011607">
    <property type="component" value="Unassembled WGS sequence"/>
</dbReference>
<evidence type="ECO:0000256" key="1">
    <source>
        <dbReference type="SAM" id="MobiDB-lite"/>
    </source>
</evidence>
<reference evidence="2 3" key="1">
    <citation type="journal article" date="2014" name="PLoS Genet.">
        <title>Phylogenetically driven sequencing of extremely halophilic archaea reveals strategies for static and dynamic osmo-response.</title>
        <authorList>
            <person name="Becker E.A."/>
            <person name="Seitzer P.M."/>
            <person name="Tritt A."/>
            <person name="Larsen D."/>
            <person name="Krusor M."/>
            <person name="Yao A.I."/>
            <person name="Wu D."/>
            <person name="Madern D."/>
            <person name="Eisen J.A."/>
            <person name="Darling A.E."/>
            <person name="Facciotti M.T."/>
        </authorList>
    </citation>
    <scope>NUCLEOTIDE SEQUENCE [LARGE SCALE GENOMIC DNA]</scope>
    <source>
        <strain evidence="2 3">JCM 10879</strain>
    </source>
</reference>
<evidence type="ECO:0000313" key="2">
    <source>
        <dbReference type="EMBL" id="EMA47114.1"/>
    </source>
</evidence>
<dbReference type="eggNOG" id="arCOG02624">
    <property type="taxonomic scope" value="Archaea"/>
</dbReference>
<evidence type="ECO:0000313" key="3">
    <source>
        <dbReference type="Proteomes" id="UP000011607"/>
    </source>
</evidence>
<name>M0MQU6_9EURY</name>
<feature type="region of interest" description="Disordered" evidence="1">
    <location>
        <begin position="93"/>
        <end position="116"/>
    </location>
</feature>
<dbReference type="EMBL" id="AOMA01000003">
    <property type="protein sequence ID" value="EMA47114.1"/>
    <property type="molecule type" value="Genomic_DNA"/>
</dbReference>
<dbReference type="PANTHER" id="PTHR36932">
    <property type="entry name" value="CAPSULAR POLYSACCHARIDE BIOSYNTHESIS PROTEIN"/>
    <property type="match status" value="1"/>
</dbReference>
<dbReference type="PANTHER" id="PTHR36932:SF1">
    <property type="entry name" value="CAPSULAR POLYSACCHARIDE BIOSYNTHESIS PROTEIN"/>
    <property type="match status" value="1"/>
</dbReference>
<gene>
    <name evidence="2" type="ORF">C446_00325</name>
</gene>
<keyword evidence="3" id="KW-1185">Reference proteome</keyword>
<comment type="caution">
    <text evidence="2">The sequence shown here is derived from an EMBL/GenBank/DDBJ whole genome shotgun (WGS) entry which is preliminary data.</text>
</comment>
<accession>M0MQU6</accession>
<protein>
    <submittedName>
        <fullName evidence="2">CapK related-protein</fullName>
    </submittedName>
</protein>
<dbReference type="SUPFAM" id="SSF56801">
    <property type="entry name" value="Acetyl-CoA synthetase-like"/>
    <property type="match status" value="1"/>
</dbReference>
<dbReference type="InterPro" id="IPR053158">
    <property type="entry name" value="CapK_Type1_Caps_Biosynth"/>
</dbReference>